<dbReference type="CDD" id="cd21109">
    <property type="entry name" value="SPASM"/>
    <property type="match status" value="1"/>
</dbReference>
<dbReference type="SFLD" id="SFLDG01067">
    <property type="entry name" value="SPASM/twitch_domain_containing"/>
    <property type="match status" value="1"/>
</dbReference>
<feature type="domain" description="Radical SAM core" evidence="8">
    <location>
        <begin position="1"/>
        <end position="216"/>
    </location>
</feature>
<comment type="caution">
    <text evidence="9">The sequence shown here is derived from an EMBL/GenBank/DDBJ whole genome shotgun (WGS) entry which is preliminary data.</text>
</comment>
<gene>
    <name evidence="9" type="ORF">H8S75_12380</name>
</gene>
<dbReference type="InterPro" id="IPR007197">
    <property type="entry name" value="rSAM"/>
</dbReference>
<keyword evidence="5" id="KW-0560">Oxidoreductase</keyword>
<evidence type="ECO:0000313" key="9">
    <source>
        <dbReference type="EMBL" id="MBC5708747.1"/>
    </source>
</evidence>
<reference evidence="9 10" key="1">
    <citation type="submission" date="2020-08" db="EMBL/GenBank/DDBJ databases">
        <title>Genome public.</title>
        <authorList>
            <person name="Liu C."/>
            <person name="Sun Q."/>
        </authorList>
    </citation>
    <scope>NUCLEOTIDE SEQUENCE [LARGE SCALE GENOMIC DNA]</scope>
    <source>
        <strain evidence="9 10">NSJ-66</strain>
    </source>
</reference>
<evidence type="ECO:0000256" key="5">
    <source>
        <dbReference type="ARBA" id="ARBA00023002"/>
    </source>
</evidence>
<dbReference type="PROSITE" id="PS51918">
    <property type="entry name" value="RADICAL_SAM"/>
    <property type="match status" value="1"/>
</dbReference>
<dbReference type="SFLD" id="SFLDS00029">
    <property type="entry name" value="Radical_SAM"/>
    <property type="match status" value="1"/>
</dbReference>
<dbReference type="Pfam" id="PF04055">
    <property type="entry name" value="Radical_SAM"/>
    <property type="match status" value="1"/>
</dbReference>
<dbReference type="InterPro" id="IPR034391">
    <property type="entry name" value="AdoMet-like_SPASM_containing"/>
</dbReference>
<evidence type="ECO:0000256" key="1">
    <source>
        <dbReference type="ARBA" id="ARBA00001966"/>
    </source>
</evidence>
<evidence type="ECO:0000256" key="3">
    <source>
        <dbReference type="ARBA" id="ARBA00022691"/>
    </source>
</evidence>
<evidence type="ECO:0000256" key="2">
    <source>
        <dbReference type="ARBA" id="ARBA00022485"/>
    </source>
</evidence>
<dbReference type="InterPro" id="IPR058240">
    <property type="entry name" value="rSAM_sf"/>
</dbReference>
<sequence>MERRLEMIHLQLTRQCNLNCWFCGQRKNSALRDGKESMALKTEEWLGIVNELDAAAGKKPSVMLWGGEPLMSPCFDEIASTLHERGYRVGIVTNGTLLDRHAETVPYCLDKIYVSVDGPEQLHDSIRGAGTFRKIRENLLAVKRAAPLLPVVCMAVMTEELKGQLKEFFAELSDFPVDEVLLQDMIVLNGREIGEYKAVMEREFSIEAEAVESWRQSGEGDSEMEKAGLRLEEPGTHAFKEPGTHAFKVRYLPHVRSGEIVRPCLSPWRHLHIMWNGETSFCTDFTDFSVGNVREQPLEALFRGEQAEKFRKLVENGRNPACRHCSWGDKECFYEL</sequence>
<evidence type="ECO:0000313" key="10">
    <source>
        <dbReference type="Proteomes" id="UP000634672"/>
    </source>
</evidence>
<keyword evidence="6" id="KW-0408">Iron</keyword>
<dbReference type="InterPro" id="IPR023885">
    <property type="entry name" value="4Fe4S-binding_SPASM_dom"/>
</dbReference>
<keyword evidence="4" id="KW-0479">Metal-binding</keyword>
<comment type="cofactor">
    <cofactor evidence="1">
        <name>[4Fe-4S] cluster</name>
        <dbReference type="ChEBI" id="CHEBI:49883"/>
    </cofactor>
</comment>
<dbReference type="EMBL" id="JACOPB010000004">
    <property type="protein sequence ID" value="MBC5708747.1"/>
    <property type="molecule type" value="Genomic_DNA"/>
</dbReference>
<dbReference type="PIRSF" id="PIRSF037420">
    <property type="entry name" value="PQQ_syn_pqqE"/>
    <property type="match status" value="1"/>
</dbReference>
<dbReference type="PROSITE" id="PS01305">
    <property type="entry name" value="MOAA_NIFB_PQQE"/>
    <property type="match status" value="1"/>
</dbReference>
<evidence type="ECO:0000256" key="7">
    <source>
        <dbReference type="ARBA" id="ARBA00023014"/>
    </source>
</evidence>
<dbReference type="RefSeq" id="WP_187021895.1">
    <property type="nucleotide sequence ID" value="NZ_JACOPB010000004.1"/>
</dbReference>
<dbReference type="Gene3D" id="3.20.20.70">
    <property type="entry name" value="Aldolase class I"/>
    <property type="match status" value="1"/>
</dbReference>
<dbReference type="Pfam" id="PF13186">
    <property type="entry name" value="SPASM"/>
    <property type="match status" value="1"/>
</dbReference>
<keyword evidence="7" id="KW-0411">Iron-sulfur</keyword>
<accession>A0ABR7H6E6</accession>
<dbReference type="InterPro" id="IPR050377">
    <property type="entry name" value="Radical_SAM_PqqE_MftC-like"/>
</dbReference>
<name>A0ABR7H6E6_9FIRM</name>
<evidence type="ECO:0000259" key="8">
    <source>
        <dbReference type="PROSITE" id="PS51918"/>
    </source>
</evidence>
<evidence type="ECO:0000256" key="6">
    <source>
        <dbReference type="ARBA" id="ARBA00023004"/>
    </source>
</evidence>
<dbReference type="InterPro" id="IPR017200">
    <property type="entry name" value="PqqE-like"/>
</dbReference>
<keyword evidence="3" id="KW-0949">S-adenosyl-L-methionine</keyword>
<dbReference type="InterPro" id="IPR013785">
    <property type="entry name" value="Aldolase_TIM"/>
</dbReference>
<organism evidence="9 10">
    <name type="scientific">Hungatella hominis</name>
    <dbReference type="NCBI Taxonomy" id="2763050"/>
    <lineage>
        <taxon>Bacteria</taxon>
        <taxon>Bacillati</taxon>
        <taxon>Bacillota</taxon>
        <taxon>Clostridia</taxon>
        <taxon>Lachnospirales</taxon>
        <taxon>Lachnospiraceae</taxon>
        <taxon>Hungatella</taxon>
    </lineage>
</organism>
<dbReference type="SUPFAM" id="SSF102114">
    <property type="entry name" value="Radical SAM enzymes"/>
    <property type="match status" value="1"/>
</dbReference>
<dbReference type="InterPro" id="IPR000385">
    <property type="entry name" value="MoaA_NifB_PqqE_Fe-S-bd_CS"/>
</dbReference>
<dbReference type="PANTHER" id="PTHR11228">
    <property type="entry name" value="RADICAL SAM DOMAIN PROTEIN"/>
    <property type="match status" value="1"/>
</dbReference>
<dbReference type="Proteomes" id="UP000634672">
    <property type="component" value="Unassembled WGS sequence"/>
</dbReference>
<keyword evidence="10" id="KW-1185">Reference proteome</keyword>
<keyword evidence="2" id="KW-0004">4Fe-4S</keyword>
<protein>
    <submittedName>
        <fullName evidence="9">Radical SAM protein</fullName>
    </submittedName>
</protein>
<evidence type="ECO:0000256" key="4">
    <source>
        <dbReference type="ARBA" id="ARBA00022723"/>
    </source>
</evidence>
<dbReference type="CDD" id="cd01335">
    <property type="entry name" value="Radical_SAM"/>
    <property type="match status" value="1"/>
</dbReference>
<dbReference type="SFLD" id="SFLDG01387">
    <property type="entry name" value="BtrN-like_SPASM_domain_contain"/>
    <property type="match status" value="1"/>
</dbReference>
<dbReference type="PANTHER" id="PTHR11228:SF7">
    <property type="entry name" value="PQQA PEPTIDE CYCLASE"/>
    <property type="match status" value="1"/>
</dbReference>
<proteinExistence type="predicted"/>